<evidence type="ECO:0000313" key="2">
    <source>
        <dbReference type="Proteomes" id="UP000554342"/>
    </source>
</evidence>
<organism evidence="1 2">
    <name type="scientific">Stakelama sediminis</name>
    <dbReference type="NCBI Taxonomy" id="463200"/>
    <lineage>
        <taxon>Bacteria</taxon>
        <taxon>Pseudomonadati</taxon>
        <taxon>Pseudomonadota</taxon>
        <taxon>Alphaproteobacteria</taxon>
        <taxon>Sphingomonadales</taxon>
        <taxon>Sphingomonadaceae</taxon>
        <taxon>Stakelama</taxon>
    </lineage>
</organism>
<dbReference type="RefSeq" id="WP_246359897.1">
    <property type="nucleotide sequence ID" value="NZ_BAABIF010000006.1"/>
</dbReference>
<dbReference type="AlphaFoldDB" id="A0A840Z250"/>
<dbReference type="InterPro" id="IPR009964">
    <property type="entry name" value="DUF1491"/>
</dbReference>
<dbReference type="Pfam" id="PF07372">
    <property type="entry name" value="DUF1491"/>
    <property type="match status" value="1"/>
</dbReference>
<protein>
    <recommendedName>
        <fullName evidence="3">DUF1491 family protein</fullName>
    </recommendedName>
</protein>
<reference evidence="1 2" key="1">
    <citation type="submission" date="2020-08" db="EMBL/GenBank/DDBJ databases">
        <title>Genomic Encyclopedia of Type Strains, Phase IV (KMG-IV): sequencing the most valuable type-strain genomes for metagenomic binning, comparative biology and taxonomic classification.</title>
        <authorList>
            <person name="Goeker M."/>
        </authorList>
    </citation>
    <scope>NUCLEOTIDE SEQUENCE [LARGE SCALE GENOMIC DNA]</scope>
    <source>
        <strain evidence="1 2">DSM 27203</strain>
    </source>
</reference>
<sequence>MMGARPATQFLVQALIRRANAEGGVATVLKRGDSTAGAVLILAMERGRTAGFLERGLGPDGAPTLVHSGPKSAESEAEISEYWAKRCRNDPDLWVVELDIADPEPFAADLLLFG</sequence>
<name>A0A840Z250_9SPHN</name>
<dbReference type="EMBL" id="JACIJI010000006">
    <property type="protein sequence ID" value="MBB5719810.1"/>
    <property type="molecule type" value="Genomic_DNA"/>
</dbReference>
<keyword evidence="2" id="KW-1185">Reference proteome</keyword>
<proteinExistence type="predicted"/>
<dbReference type="Gene3D" id="3.40.1530.20">
    <property type="entry name" value="Protein of unknown function (DUF1491)"/>
    <property type="match status" value="1"/>
</dbReference>
<evidence type="ECO:0008006" key="3">
    <source>
        <dbReference type="Google" id="ProtNLM"/>
    </source>
</evidence>
<gene>
    <name evidence="1" type="ORF">FHR23_002766</name>
</gene>
<accession>A0A840Z250</accession>
<comment type="caution">
    <text evidence="1">The sequence shown here is derived from an EMBL/GenBank/DDBJ whole genome shotgun (WGS) entry which is preliminary data.</text>
</comment>
<dbReference type="Proteomes" id="UP000554342">
    <property type="component" value="Unassembled WGS sequence"/>
</dbReference>
<evidence type="ECO:0000313" key="1">
    <source>
        <dbReference type="EMBL" id="MBB5719810.1"/>
    </source>
</evidence>